<dbReference type="Proteomes" id="UP000789525">
    <property type="component" value="Unassembled WGS sequence"/>
</dbReference>
<sequence>MSQTPNYEEKETKSTPKWRKGTEYADTTQPLGAGDSFLTLDLLPPDLEATAFENLKKEVQWKTMYHHGGEVPRLVAVEGEIQPDG</sequence>
<organism evidence="1 2">
    <name type="scientific">Acaulospora colombiana</name>
    <dbReference type="NCBI Taxonomy" id="27376"/>
    <lineage>
        <taxon>Eukaryota</taxon>
        <taxon>Fungi</taxon>
        <taxon>Fungi incertae sedis</taxon>
        <taxon>Mucoromycota</taxon>
        <taxon>Glomeromycotina</taxon>
        <taxon>Glomeromycetes</taxon>
        <taxon>Diversisporales</taxon>
        <taxon>Acaulosporaceae</taxon>
        <taxon>Acaulospora</taxon>
    </lineage>
</organism>
<comment type="caution">
    <text evidence="1">The sequence shown here is derived from an EMBL/GenBank/DDBJ whole genome shotgun (WGS) entry which is preliminary data.</text>
</comment>
<proteinExistence type="predicted"/>
<name>A0ACA9PIH6_9GLOM</name>
<dbReference type="EMBL" id="CAJVPT010034568">
    <property type="protein sequence ID" value="CAG8708358.1"/>
    <property type="molecule type" value="Genomic_DNA"/>
</dbReference>
<gene>
    <name evidence="1" type="ORF">ACOLOM_LOCUS10548</name>
</gene>
<keyword evidence="2" id="KW-1185">Reference proteome</keyword>
<feature type="non-terminal residue" evidence="1">
    <location>
        <position position="85"/>
    </location>
</feature>
<evidence type="ECO:0000313" key="1">
    <source>
        <dbReference type="EMBL" id="CAG8708358.1"/>
    </source>
</evidence>
<reference evidence="1" key="1">
    <citation type="submission" date="2021-06" db="EMBL/GenBank/DDBJ databases">
        <authorList>
            <person name="Kallberg Y."/>
            <person name="Tangrot J."/>
            <person name="Rosling A."/>
        </authorList>
    </citation>
    <scope>NUCLEOTIDE SEQUENCE</scope>
    <source>
        <strain evidence="1">CL356</strain>
    </source>
</reference>
<evidence type="ECO:0000313" key="2">
    <source>
        <dbReference type="Proteomes" id="UP000789525"/>
    </source>
</evidence>
<protein>
    <submittedName>
        <fullName evidence="1">11765_t:CDS:1</fullName>
    </submittedName>
</protein>
<accession>A0ACA9PIH6</accession>